<sequence>MGAAQQRPLVTPHVVSRPLIKALQAMDTRRNSPKGTADQDYPPSSPAPDSSSPEVQSSSRSPLSGLRLLSAAASSSDSGAQDHGPASTALHSCVACWQAANAPTVHLDRPGPDLIEIRASIQAIQASLRVLHLQIESAGATAQAFSQFCQDRHDRLQRRLERTNELLALRDADVTNLEERLAHTEDRLQEQKRQRAEAEDLIEQLRHQAHDLERQIAALSSHPDLGSAPRRHYPVDW</sequence>
<gene>
    <name evidence="3" type="ORF">Pfra01_000025300</name>
</gene>
<dbReference type="Proteomes" id="UP001165121">
    <property type="component" value="Unassembled WGS sequence"/>
</dbReference>
<feature type="compositionally biased region" description="Low complexity" evidence="2">
    <location>
        <begin position="47"/>
        <end position="64"/>
    </location>
</feature>
<dbReference type="SUPFAM" id="SSF57997">
    <property type="entry name" value="Tropomyosin"/>
    <property type="match status" value="1"/>
</dbReference>
<feature type="coiled-coil region" evidence="1">
    <location>
        <begin position="174"/>
        <end position="222"/>
    </location>
</feature>
<evidence type="ECO:0000256" key="2">
    <source>
        <dbReference type="SAM" id="MobiDB-lite"/>
    </source>
</evidence>
<organism evidence="3 4">
    <name type="scientific">Phytophthora fragariaefolia</name>
    <dbReference type="NCBI Taxonomy" id="1490495"/>
    <lineage>
        <taxon>Eukaryota</taxon>
        <taxon>Sar</taxon>
        <taxon>Stramenopiles</taxon>
        <taxon>Oomycota</taxon>
        <taxon>Peronosporomycetes</taxon>
        <taxon>Peronosporales</taxon>
        <taxon>Peronosporaceae</taxon>
        <taxon>Phytophthora</taxon>
    </lineage>
</organism>
<dbReference type="AlphaFoldDB" id="A0A9W6TLF3"/>
<keyword evidence="1" id="KW-0175">Coiled coil</keyword>
<accession>A0A9W6TLF3</accession>
<keyword evidence="4" id="KW-1185">Reference proteome</keyword>
<evidence type="ECO:0000256" key="1">
    <source>
        <dbReference type="SAM" id="Coils"/>
    </source>
</evidence>
<name>A0A9W6TLF3_9STRA</name>
<evidence type="ECO:0000313" key="3">
    <source>
        <dbReference type="EMBL" id="GMF14957.1"/>
    </source>
</evidence>
<protein>
    <submittedName>
        <fullName evidence="3">Unnamed protein product</fullName>
    </submittedName>
</protein>
<comment type="caution">
    <text evidence="3">The sequence shown here is derived from an EMBL/GenBank/DDBJ whole genome shotgun (WGS) entry which is preliminary data.</text>
</comment>
<evidence type="ECO:0000313" key="4">
    <source>
        <dbReference type="Proteomes" id="UP001165121"/>
    </source>
</evidence>
<dbReference type="EMBL" id="BSXT01000016">
    <property type="protein sequence ID" value="GMF14957.1"/>
    <property type="molecule type" value="Genomic_DNA"/>
</dbReference>
<reference evidence="3" key="1">
    <citation type="submission" date="2023-04" db="EMBL/GenBank/DDBJ databases">
        <title>Phytophthora fragariaefolia NBRC 109709.</title>
        <authorList>
            <person name="Ichikawa N."/>
            <person name="Sato H."/>
            <person name="Tonouchi N."/>
        </authorList>
    </citation>
    <scope>NUCLEOTIDE SEQUENCE</scope>
    <source>
        <strain evidence="3">NBRC 109709</strain>
    </source>
</reference>
<feature type="region of interest" description="Disordered" evidence="2">
    <location>
        <begin position="1"/>
        <end position="64"/>
    </location>
</feature>
<proteinExistence type="predicted"/>